<dbReference type="EMBL" id="NGAF01000028">
    <property type="protein sequence ID" value="OXR40660.1"/>
    <property type="molecule type" value="Genomic_DNA"/>
</dbReference>
<keyword evidence="5" id="KW-1185">Reference proteome</keyword>
<feature type="compositionally biased region" description="Polar residues" evidence="1">
    <location>
        <begin position="227"/>
        <end position="240"/>
    </location>
</feature>
<keyword evidence="2" id="KW-1133">Transmembrane helix</keyword>
<sequence>MSPDTEHNMSQPSTPATYPVAHNPATSQPPDKDAGIGPVAGVAREGAATTGAADRDNGVALSRRRRVSRRTHDTDATSRGGRTVAWAGFVFGSVFSVVMNWLHTWLPADEKPAGWHPGVAPQIGSAVWPVCLLLAVEALSRVRWQTGFGWMLARYGGVGAVAAGSALISYGHVHDVLDKWGYGQLGAGVGPIVLDGLMVTCGFALLSETSHNHSATTEPAPLAPRRGNTSEPVTQPSISENAVPHVGDVSCNSRIAECDTKELPRHAPQQDATARDIDSETDRDARIMFLHHSGATTREIADEIGVHHSTVARVVKRNATSDTERDLHLIAATANEETTAS</sequence>
<keyword evidence="2" id="KW-0472">Membrane</keyword>
<evidence type="ECO:0000313" key="5">
    <source>
        <dbReference type="Proteomes" id="UP000215506"/>
    </source>
</evidence>
<evidence type="ECO:0000256" key="2">
    <source>
        <dbReference type="SAM" id="Phobius"/>
    </source>
</evidence>
<name>A0A231GVK2_9NOCA</name>
<evidence type="ECO:0000313" key="4">
    <source>
        <dbReference type="EMBL" id="OXR40660.1"/>
    </source>
</evidence>
<dbReference type="Pfam" id="PF13936">
    <property type="entry name" value="HTH_38"/>
    <property type="match status" value="1"/>
</dbReference>
<feature type="region of interest" description="Disordered" evidence="1">
    <location>
        <begin position="1"/>
        <end position="79"/>
    </location>
</feature>
<reference evidence="4 5" key="1">
    <citation type="submission" date="2017-07" db="EMBL/GenBank/DDBJ databases">
        <title>First draft Genome Sequence of Nocardia cerradoensis isolated from human infection.</title>
        <authorList>
            <person name="Carrasco G."/>
        </authorList>
    </citation>
    <scope>NUCLEOTIDE SEQUENCE [LARGE SCALE GENOMIC DNA]</scope>
    <source>
        <strain evidence="4 5">CNM20130759</strain>
    </source>
</reference>
<feature type="transmembrane region" description="Helical" evidence="2">
    <location>
        <begin position="123"/>
        <end position="140"/>
    </location>
</feature>
<feature type="transmembrane region" description="Helical" evidence="2">
    <location>
        <begin position="152"/>
        <end position="173"/>
    </location>
</feature>
<dbReference type="RefSeq" id="WP_039782248.1">
    <property type="nucleotide sequence ID" value="NZ_JAAXOR010000008.1"/>
</dbReference>
<feature type="region of interest" description="Disordered" evidence="1">
    <location>
        <begin position="213"/>
        <end position="245"/>
    </location>
</feature>
<dbReference type="InterPro" id="IPR025246">
    <property type="entry name" value="IS30-like_HTH"/>
</dbReference>
<feature type="transmembrane region" description="Helical" evidence="2">
    <location>
        <begin position="84"/>
        <end position="103"/>
    </location>
</feature>
<comment type="caution">
    <text evidence="4">The sequence shown here is derived from an EMBL/GenBank/DDBJ whole genome shotgun (WGS) entry which is preliminary data.</text>
</comment>
<dbReference type="InterPro" id="IPR036388">
    <property type="entry name" value="WH-like_DNA-bd_sf"/>
</dbReference>
<feature type="transmembrane region" description="Helical" evidence="2">
    <location>
        <begin position="185"/>
        <end position="206"/>
    </location>
</feature>
<gene>
    <name evidence="4" type="ORF">B7C42_07217</name>
</gene>
<protein>
    <recommendedName>
        <fullName evidence="3">Transposase IS30-like HTH domain-containing protein</fullName>
    </recommendedName>
</protein>
<keyword evidence="2" id="KW-0812">Transmembrane</keyword>
<accession>A0A231GVK2</accession>
<dbReference type="Gene3D" id="1.10.10.10">
    <property type="entry name" value="Winged helix-like DNA-binding domain superfamily/Winged helix DNA-binding domain"/>
    <property type="match status" value="1"/>
</dbReference>
<feature type="domain" description="Transposase IS30-like HTH" evidence="3">
    <location>
        <begin position="286"/>
        <end position="318"/>
    </location>
</feature>
<evidence type="ECO:0000256" key="1">
    <source>
        <dbReference type="SAM" id="MobiDB-lite"/>
    </source>
</evidence>
<organism evidence="4 5">
    <name type="scientific">Nocardia cerradoensis</name>
    <dbReference type="NCBI Taxonomy" id="85688"/>
    <lineage>
        <taxon>Bacteria</taxon>
        <taxon>Bacillati</taxon>
        <taxon>Actinomycetota</taxon>
        <taxon>Actinomycetes</taxon>
        <taxon>Mycobacteriales</taxon>
        <taxon>Nocardiaceae</taxon>
        <taxon>Nocardia</taxon>
    </lineage>
</organism>
<proteinExistence type="predicted"/>
<dbReference type="Proteomes" id="UP000215506">
    <property type="component" value="Unassembled WGS sequence"/>
</dbReference>
<dbReference type="AlphaFoldDB" id="A0A231GVK2"/>
<evidence type="ECO:0000259" key="3">
    <source>
        <dbReference type="Pfam" id="PF13936"/>
    </source>
</evidence>